<dbReference type="OrthoDB" id="2382575at2759"/>
<proteinExistence type="predicted"/>
<feature type="compositionally biased region" description="Basic and acidic residues" evidence="1">
    <location>
        <begin position="149"/>
        <end position="159"/>
    </location>
</feature>
<accession>A0A9W4SGZ8</accession>
<evidence type="ECO:0000313" key="2">
    <source>
        <dbReference type="EMBL" id="CAI2168197.1"/>
    </source>
</evidence>
<gene>
    <name evidence="2" type="ORF">FWILDA_LOCUS3461</name>
</gene>
<sequence>MTIIELVAYLSERKNKSFWNFLSYNRSIIVTSSKLVPLENSRELDNSWAAHFLTEARNLRITECNDLVNTTKSSIQALYFCYCLSGRGINHVKRNVREMRPMWYHSGAQEDWTFQLYVAEGDRIYFALAELSKNIIMIRTELARITDKWEKGKSKRPESTSDISGDVGNDFNKEEGTNNSVSSGARTNYKVQRKNKKTPPLTREVNPRNKRRVNYNEGSPLRKRCPTNIPTISVVHGRCPGDFWDSWDMDRY</sequence>
<dbReference type="EMBL" id="CAMKVN010000462">
    <property type="protein sequence ID" value="CAI2168197.1"/>
    <property type="molecule type" value="Genomic_DNA"/>
</dbReference>
<evidence type="ECO:0000256" key="1">
    <source>
        <dbReference type="SAM" id="MobiDB-lite"/>
    </source>
</evidence>
<keyword evidence="3" id="KW-1185">Reference proteome</keyword>
<name>A0A9W4SGZ8_9GLOM</name>
<protein>
    <submittedName>
        <fullName evidence="2">6701_t:CDS:1</fullName>
    </submittedName>
</protein>
<comment type="caution">
    <text evidence="2">The sequence shown here is derived from an EMBL/GenBank/DDBJ whole genome shotgun (WGS) entry which is preliminary data.</text>
</comment>
<reference evidence="2" key="1">
    <citation type="submission" date="2022-08" db="EMBL/GenBank/DDBJ databases">
        <authorList>
            <person name="Kallberg Y."/>
            <person name="Tangrot J."/>
            <person name="Rosling A."/>
        </authorList>
    </citation>
    <scope>NUCLEOTIDE SEQUENCE</scope>
    <source>
        <strain evidence="2">Wild A</strain>
    </source>
</reference>
<evidence type="ECO:0000313" key="3">
    <source>
        <dbReference type="Proteomes" id="UP001153678"/>
    </source>
</evidence>
<feature type="compositionally biased region" description="Polar residues" evidence="1">
    <location>
        <begin position="177"/>
        <end position="190"/>
    </location>
</feature>
<organism evidence="2 3">
    <name type="scientific">Funneliformis geosporum</name>
    <dbReference type="NCBI Taxonomy" id="1117311"/>
    <lineage>
        <taxon>Eukaryota</taxon>
        <taxon>Fungi</taxon>
        <taxon>Fungi incertae sedis</taxon>
        <taxon>Mucoromycota</taxon>
        <taxon>Glomeromycotina</taxon>
        <taxon>Glomeromycetes</taxon>
        <taxon>Glomerales</taxon>
        <taxon>Glomeraceae</taxon>
        <taxon>Funneliformis</taxon>
    </lineage>
</organism>
<feature type="region of interest" description="Disordered" evidence="1">
    <location>
        <begin position="149"/>
        <end position="221"/>
    </location>
</feature>
<dbReference type="Proteomes" id="UP001153678">
    <property type="component" value="Unassembled WGS sequence"/>
</dbReference>
<dbReference type="AlphaFoldDB" id="A0A9W4SGZ8"/>